<dbReference type="InterPro" id="IPR050925">
    <property type="entry name" value="Rhomboid_protease_S54"/>
</dbReference>
<evidence type="ECO:0000313" key="6">
    <source>
        <dbReference type="Proteomes" id="UP000726170"/>
    </source>
</evidence>
<feature type="transmembrane region" description="Helical" evidence="3">
    <location>
        <begin position="273"/>
        <end position="292"/>
    </location>
</feature>
<dbReference type="PANTHER" id="PTHR43731:SF14">
    <property type="entry name" value="PRESENILIN-ASSOCIATED RHOMBOID-LIKE PROTEIN, MITOCHONDRIAL"/>
    <property type="match status" value="1"/>
</dbReference>
<dbReference type="GO" id="GO:0006508">
    <property type="term" value="P:proteolysis"/>
    <property type="evidence" value="ECO:0007669"/>
    <property type="project" value="UniProtKB-KW"/>
</dbReference>
<keyword evidence="3" id="KW-1133">Transmembrane helix</keyword>
<organism evidence="5 6">
    <name type="scientific">Clostridium mobile</name>
    <dbReference type="NCBI Taxonomy" id="2841512"/>
    <lineage>
        <taxon>Bacteria</taxon>
        <taxon>Bacillati</taxon>
        <taxon>Bacillota</taxon>
        <taxon>Clostridia</taxon>
        <taxon>Eubacteriales</taxon>
        <taxon>Clostridiaceae</taxon>
        <taxon>Clostridium</taxon>
    </lineage>
</organism>
<name>A0ABS6EKG4_9CLOT</name>
<protein>
    <submittedName>
        <fullName evidence="5">Rhomboid family intramembrane serine protease</fullName>
    </submittedName>
</protein>
<reference evidence="5 6" key="1">
    <citation type="submission" date="2021-06" db="EMBL/GenBank/DDBJ databases">
        <authorList>
            <person name="Sun Q."/>
            <person name="Li D."/>
        </authorList>
    </citation>
    <scope>NUCLEOTIDE SEQUENCE [LARGE SCALE GENOMIC DNA]</scope>
    <source>
        <strain evidence="5 6">MSJ-11</strain>
    </source>
</reference>
<evidence type="ECO:0000256" key="3">
    <source>
        <dbReference type="SAM" id="Phobius"/>
    </source>
</evidence>
<evidence type="ECO:0000256" key="1">
    <source>
        <dbReference type="ARBA" id="ARBA00009045"/>
    </source>
</evidence>
<feature type="transmembrane region" description="Helical" evidence="3">
    <location>
        <begin position="246"/>
        <end position="266"/>
    </location>
</feature>
<sequence length="320" mass="36447">MSKWILVKRINEYNHKVILLCHEYYDNKNDQWIIRDLQDNLNISNVTMTKIFFTDDYQWIENYTKQIDNESSQYSSAYNFYNIDKSCVILSENADRIFYYTGDNEELINLISYYINANVNNNSNNVTRKRGLEKATITYIFMGINIFMYIITALLSGNLIDSNVNVLVFLGAKFNPLIDRGQYYRLLTCTFLHGGIVHLAFNMYALYSIGPFVEKVYGKWKYAFIYLVSGIVSSTFSYIFSPSISIGASGSIFGLLGACAVMALKYKDRIGRGFINNIMSVIFINLIIGFSIANVDNLGHIGGLIGGLIISFIFIGSIEK</sequence>
<dbReference type="GO" id="GO:0008233">
    <property type="term" value="F:peptidase activity"/>
    <property type="evidence" value="ECO:0007669"/>
    <property type="project" value="UniProtKB-KW"/>
</dbReference>
<keyword evidence="3" id="KW-0812">Transmembrane</keyword>
<dbReference type="EMBL" id="JAHLQF010000004">
    <property type="protein sequence ID" value="MBU5485704.1"/>
    <property type="molecule type" value="Genomic_DNA"/>
</dbReference>
<comment type="caution">
    <text evidence="5">The sequence shown here is derived from an EMBL/GenBank/DDBJ whole genome shotgun (WGS) entry which is preliminary data.</text>
</comment>
<keyword evidence="6" id="KW-1185">Reference proteome</keyword>
<proteinExistence type="inferred from homology"/>
<keyword evidence="3" id="KW-0472">Membrane</keyword>
<evidence type="ECO:0000259" key="4">
    <source>
        <dbReference type="Pfam" id="PF01694"/>
    </source>
</evidence>
<feature type="transmembrane region" description="Helical" evidence="3">
    <location>
        <begin position="298"/>
        <end position="318"/>
    </location>
</feature>
<dbReference type="Pfam" id="PF01694">
    <property type="entry name" value="Rhomboid"/>
    <property type="match status" value="1"/>
</dbReference>
<dbReference type="Proteomes" id="UP000726170">
    <property type="component" value="Unassembled WGS sequence"/>
</dbReference>
<keyword evidence="2" id="KW-0378">Hydrolase</keyword>
<feature type="transmembrane region" description="Helical" evidence="3">
    <location>
        <begin position="222"/>
        <end position="240"/>
    </location>
</feature>
<gene>
    <name evidence="5" type="ORF">KQI86_15395</name>
</gene>
<accession>A0ABS6EKG4</accession>
<dbReference type="PANTHER" id="PTHR43731">
    <property type="entry name" value="RHOMBOID PROTEASE"/>
    <property type="match status" value="1"/>
</dbReference>
<comment type="similarity">
    <text evidence="1">Belongs to the peptidase S54 family.</text>
</comment>
<evidence type="ECO:0000313" key="5">
    <source>
        <dbReference type="EMBL" id="MBU5485704.1"/>
    </source>
</evidence>
<dbReference type="InterPro" id="IPR022764">
    <property type="entry name" value="Peptidase_S54_rhomboid_dom"/>
</dbReference>
<feature type="transmembrane region" description="Helical" evidence="3">
    <location>
        <begin position="137"/>
        <end position="160"/>
    </location>
</feature>
<evidence type="ECO:0000256" key="2">
    <source>
        <dbReference type="ARBA" id="ARBA00022801"/>
    </source>
</evidence>
<keyword evidence="5" id="KW-0645">Protease</keyword>
<feature type="domain" description="Peptidase S54 rhomboid" evidence="4">
    <location>
        <begin position="180"/>
        <end position="315"/>
    </location>
</feature>